<dbReference type="InterPro" id="IPR058782">
    <property type="entry name" value="GIY_YIG_3"/>
</dbReference>
<protein>
    <recommendedName>
        <fullName evidence="1">GIY-YIG domain-containing protein</fullName>
    </recommendedName>
</protein>
<dbReference type="EMBL" id="JAYKBV010000010">
    <property type="protein sequence ID" value="MEB3040639.1"/>
    <property type="molecule type" value="Genomic_DNA"/>
</dbReference>
<name>A0ABU5Y9M5_9FLAO</name>
<keyword evidence="3" id="KW-1185">Reference proteome</keyword>
<proteinExistence type="predicted"/>
<evidence type="ECO:0000313" key="3">
    <source>
        <dbReference type="Proteomes" id="UP001324270"/>
    </source>
</evidence>
<organism evidence="2 3">
    <name type="scientific">Capnocytophaga gingivalis</name>
    <dbReference type="NCBI Taxonomy" id="1017"/>
    <lineage>
        <taxon>Bacteria</taxon>
        <taxon>Pseudomonadati</taxon>
        <taxon>Bacteroidota</taxon>
        <taxon>Flavobacteriia</taxon>
        <taxon>Flavobacteriales</taxon>
        <taxon>Flavobacteriaceae</taxon>
        <taxon>Capnocytophaga</taxon>
    </lineage>
</organism>
<accession>A0ABU5Y9M5</accession>
<comment type="caution">
    <text evidence="2">The sequence shown here is derived from an EMBL/GenBank/DDBJ whole genome shotgun (WGS) entry which is preliminary data.</text>
</comment>
<evidence type="ECO:0000313" key="2">
    <source>
        <dbReference type="EMBL" id="MEB3040639.1"/>
    </source>
</evidence>
<dbReference type="Proteomes" id="UP001324270">
    <property type="component" value="Unassembled WGS sequence"/>
</dbReference>
<reference evidence="2 3" key="1">
    <citation type="submission" date="2023-12" db="EMBL/GenBank/DDBJ databases">
        <title>Genomic sequences of Capnocytophaga and Parvimonas strains.</title>
        <authorList>
            <person name="Watt R.M."/>
            <person name="Wang M."/>
            <person name="Yang T."/>
            <person name="Tong W.M."/>
        </authorList>
    </citation>
    <scope>NUCLEOTIDE SEQUENCE [LARGE SCALE GENOMIC DNA]</scope>
    <source>
        <strain evidence="2 3">CCUG 13156</strain>
    </source>
</reference>
<gene>
    <name evidence="2" type="ORF">VJJ49_08025</name>
</gene>
<feature type="domain" description="GIY-YIG" evidence="1">
    <location>
        <begin position="18"/>
        <end position="200"/>
    </location>
</feature>
<sequence length="214" mass="25421">MESLAVRLHQLFNQQKRFSFPFQEKKKEIPSNGIYIIFEKGETFHGMDRIIRVGTHTGDNQLFSRLNQHFLKENKNRSIFRKNIGRSLLHKENNPYSKEWEYDTTSREGKEKYAKLLNLELEKELEKRISTYIHENLSFVVFEVKTKEERLFWEERIIATLSKAANQGEIKPSDKWLGNFSPIEKIRNSGLWLVQGLDKEGLTEDEFEKLKKLI</sequence>
<dbReference type="RefSeq" id="WP_323979560.1">
    <property type="nucleotide sequence ID" value="NZ_JAYKBV010000010.1"/>
</dbReference>
<evidence type="ECO:0000259" key="1">
    <source>
        <dbReference type="Pfam" id="PF26468"/>
    </source>
</evidence>
<dbReference type="Pfam" id="PF26468">
    <property type="entry name" value="GIY_YIG_3"/>
    <property type="match status" value="1"/>
</dbReference>